<accession>A0ABX2INL6</accession>
<keyword evidence="4" id="KW-1185">Reference proteome</keyword>
<evidence type="ECO:0000256" key="1">
    <source>
        <dbReference type="SAM" id="MobiDB-lite"/>
    </source>
</evidence>
<name>A0ABX2INL6_9RHOO</name>
<feature type="transmembrane region" description="Helical" evidence="2">
    <location>
        <begin position="21"/>
        <end position="42"/>
    </location>
</feature>
<keyword evidence="2" id="KW-1133">Transmembrane helix</keyword>
<dbReference type="Proteomes" id="UP000778523">
    <property type="component" value="Unassembled WGS sequence"/>
</dbReference>
<feature type="compositionally biased region" description="Low complexity" evidence="1">
    <location>
        <begin position="85"/>
        <end position="94"/>
    </location>
</feature>
<proteinExistence type="predicted"/>
<gene>
    <name evidence="3" type="ORF">HJ583_016350</name>
</gene>
<comment type="caution">
    <text evidence="3">The sequence shown here is derived from an EMBL/GenBank/DDBJ whole genome shotgun (WGS) entry which is preliminary data.</text>
</comment>
<evidence type="ECO:0008006" key="5">
    <source>
        <dbReference type="Google" id="ProtNLM"/>
    </source>
</evidence>
<organism evidence="3 4">
    <name type="scientific">Uliginosibacterium aquaticum</name>
    <dbReference type="NCBI Taxonomy" id="2731212"/>
    <lineage>
        <taxon>Bacteria</taxon>
        <taxon>Pseudomonadati</taxon>
        <taxon>Pseudomonadota</taxon>
        <taxon>Betaproteobacteria</taxon>
        <taxon>Rhodocyclales</taxon>
        <taxon>Zoogloeaceae</taxon>
        <taxon>Uliginosibacterium</taxon>
    </lineage>
</organism>
<evidence type="ECO:0000256" key="2">
    <source>
        <dbReference type="SAM" id="Phobius"/>
    </source>
</evidence>
<keyword evidence="2" id="KW-0472">Membrane</keyword>
<feature type="region of interest" description="Disordered" evidence="1">
    <location>
        <begin position="85"/>
        <end position="119"/>
    </location>
</feature>
<sequence>MSDALPPLRTDFARQARREQQWVLGVCALTSLLAHLALFWLWPQPGGRVGVASVSARLRSFAAAPQVASPELALPMAGVKPAASAAAQAGSAPRPAEEGGAAHHPAGRVAPPDLSDYTPVEQLTSRPRFLMDMREYVPASLDEHEVGRIVLQVLISEGGEVDGVVVESSELSPRGTRRFVQRLDALRLAPGMFDGQPVKSRWRLEFSFAALE</sequence>
<protein>
    <recommendedName>
        <fullName evidence="5">TonB C-terminal domain-containing protein</fullName>
    </recommendedName>
</protein>
<keyword evidence="2" id="KW-0812">Transmembrane</keyword>
<evidence type="ECO:0000313" key="4">
    <source>
        <dbReference type="Proteomes" id="UP000778523"/>
    </source>
</evidence>
<dbReference type="Gene3D" id="3.30.1150.10">
    <property type="match status" value="1"/>
</dbReference>
<reference evidence="3 4" key="1">
    <citation type="submission" date="2020-06" db="EMBL/GenBank/DDBJ databases">
        <title>Draft genome of Uliginosibacterium sp. IMCC34675.</title>
        <authorList>
            <person name="Song J."/>
        </authorList>
    </citation>
    <scope>NUCLEOTIDE SEQUENCE [LARGE SCALE GENOMIC DNA]</scope>
    <source>
        <strain evidence="3 4">IMCC34675</strain>
    </source>
</reference>
<evidence type="ECO:0000313" key="3">
    <source>
        <dbReference type="EMBL" id="NSL56607.1"/>
    </source>
</evidence>
<dbReference type="RefSeq" id="WP_170022917.1">
    <property type="nucleotide sequence ID" value="NZ_JABCSC020000004.1"/>
</dbReference>
<dbReference type="EMBL" id="JABCSC020000004">
    <property type="protein sequence ID" value="NSL56607.1"/>
    <property type="molecule type" value="Genomic_DNA"/>
</dbReference>
<dbReference type="SUPFAM" id="SSF74653">
    <property type="entry name" value="TolA/TonB C-terminal domain"/>
    <property type="match status" value="1"/>
</dbReference>